<dbReference type="STRING" id="95300.SAMN05216558_0636"/>
<name>A0A1H2MEG0_PSEVA</name>
<feature type="chain" id="PRO_5044371804" evidence="4">
    <location>
        <begin position="20"/>
        <end position="413"/>
    </location>
</feature>
<evidence type="ECO:0000256" key="3">
    <source>
        <dbReference type="ARBA" id="ARBA00022729"/>
    </source>
</evidence>
<evidence type="ECO:0000313" key="6">
    <source>
        <dbReference type="Proteomes" id="UP000295254"/>
    </source>
</evidence>
<protein>
    <submittedName>
        <fullName evidence="5">OprD family porin</fullName>
    </submittedName>
</protein>
<evidence type="ECO:0000256" key="1">
    <source>
        <dbReference type="ARBA" id="ARBA00009075"/>
    </source>
</evidence>
<dbReference type="GO" id="GO:0015288">
    <property type="term" value="F:porin activity"/>
    <property type="evidence" value="ECO:0007669"/>
    <property type="project" value="TreeGrafter"/>
</dbReference>
<reference evidence="6" key="1">
    <citation type="journal article" date="2019" name="bioRxiv">
        <title>Bacterially produced spermidine induces plant systemic susceptibility to pathogens.</title>
        <authorList>
            <person name="Melnyk R.A."/>
            <person name="Beskrovnaya P.A."/>
            <person name="Liu Z."/>
            <person name="Song Y."/>
            <person name="Haney C.H."/>
        </authorList>
    </citation>
    <scope>NUCLEOTIDE SEQUENCE [LARGE SCALE GENOMIC DNA]</scope>
    <source>
        <strain evidence="6">Dha-51</strain>
    </source>
</reference>
<evidence type="ECO:0000256" key="2">
    <source>
        <dbReference type="ARBA" id="ARBA00022448"/>
    </source>
</evidence>
<dbReference type="Pfam" id="PF03573">
    <property type="entry name" value="OprD"/>
    <property type="match status" value="1"/>
</dbReference>
<evidence type="ECO:0000313" key="5">
    <source>
        <dbReference type="EMBL" id="TDB59866.1"/>
    </source>
</evidence>
<dbReference type="GO" id="GO:0016020">
    <property type="term" value="C:membrane"/>
    <property type="evidence" value="ECO:0007669"/>
    <property type="project" value="InterPro"/>
</dbReference>
<accession>A0A1H2MEG0</accession>
<dbReference type="OrthoDB" id="6759120at2"/>
<dbReference type="AlphaFoldDB" id="A0A1H2MEG0"/>
<dbReference type="EMBL" id="RRZK01000026">
    <property type="protein sequence ID" value="TDB59866.1"/>
    <property type="molecule type" value="Genomic_DNA"/>
</dbReference>
<dbReference type="InterPro" id="IPR005318">
    <property type="entry name" value="OM_porin_bac"/>
</dbReference>
<proteinExistence type="inferred from homology"/>
<comment type="caution">
    <text evidence="5">The sequence shown here is derived from an EMBL/GenBank/DDBJ whole genome shotgun (WGS) entry which is preliminary data.</text>
</comment>
<keyword evidence="6" id="KW-1185">Reference proteome</keyword>
<dbReference type="InterPro" id="IPR023614">
    <property type="entry name" value="Porin_dom_sf"/>
</dbReference>
<gene>
    <name evidence="5" type="ORF">EIY72_18185</name>
</gene>
<dbReference type="Gene3D" id="2.40.160.10">
    <property type="entry name" value="Porin"/>
    <property type="match status" value="1"/>
</dbReference>
<dbReference type="PANTHER" id="PTHR34596">
    <property type="entry name" value="CHITOPORIN"/>
    <property type="match status" value="1"/>
</dbReference>
<dbReference type="RefSeq" id="WP_093230331.1">
    <property type="nucleotide sequence ID" value="NZ_LT629803.1"/>
</dbReference>
<comment type="similarity">
    <text evidence="1">Belongs to the outer membrane porin (Opr) (TC 1.B.25) family.</text>
</comment>
<keyword evidence="3 4" id="KW-0732">Signal</keyword>
<organism evidence="5 6">
    <name type="scientific">Pseudomonas vancouverensis</name>
    <dbReference type="NCBI Taxonomy" id="95300"/>
    <lineage>
        <taxon>Bacteria</taxon>
        <taxon>Pseudomonadati</taxon>
        <taxon>Pseudomonadota</taxon>
        <taxon>Gammaproteobacteria</taxon>
        <taxon>Pseudomonadales</taxon>
        <taxon>Pseudomonadaceae</taxon>
        <taxon>Pseudomonas</taxon>
    </lineage>
</organism>
<dbReference type="PANTHER" id="PTHR34596:SF2">
    <property type="entry name" value="CHITOPORIN"/>
    <property type="match status" value="1"/>
</dbReference>
<feature type="signal peptide" evidence="4">
    <location>
        <begin position="1"/>
        <end position="19"/>
    </location>
</feature>
<keyword evidence="2" id="KW-0813">Transport</keyword>
<sequence length="413" mass="45922">MNKYILLAACSIISPALQANDFISDGSAKLALRNFYYDRDFRDGSGQSQAQEWAQGFIFNYGSGFTEGPVGFGLNAVGMLGIKLDSGPGRTGTGILAYNASSHEVADDYSKLGLAAKTRYSKTELQIGTLQPLMPVLLATTMRLFPPLLRGGYLTSKEIDDLTLHVAHLDRIKYRDSTDYEPMAVASPNRRFKAGATSNDLNIIGFDYNWSKTLTTRYYHATLSDLYQQDYFDVVHYLDLGHSRIKSDVRYFNSRADGARKAGAVDNQTLSSMFTWLTGGHSLGFGYMQLNGSTALPYISGTSVNVNTEGALVSEFVNPNERVTQVRYDYDFAALGVPGLRGMWRYIKGDHINLPNNTFGNSERERGVELSYVIQSGALKDVAFRVRQADYDSDFARNVGELRVNIDYNIVLW</sequence>
<evidence type="ECO:0000256" key="4">
    <source>
        <dbReference type="SAM" id="SignalP"/>
    </source>
</evidence>
<dbReference type="Proteomes" id="UP000295254">
    <property type="component" value="Unassembled WGS sequence"/>
</dbReference>